<comment type="catalytic activity">
    <reaction evidence="13 17">
        <text>L-isoleucine + 2-oxoglutarate = (S)-3-methyl-2-oxopentanoate + L-glutamate</text>
        <dbReference type="Rhea" id="RHEA:24801"/>
        <dbReference type="ChEBI" id="CHEBI:16810"/>
        <dbReference type="ChEBI" id="CHEBI:29985"/>
        <dbReference type="ChEBI" id="CHEBI:35146"/>
        <dbReference type="ChEBI" id="CHEBI:58045"/>
        <dbReference type="EC" id="2.6.1.42"/>
    </reaction>
</comment>
<dbReference type="EMBL" id="AP025591">
    <property type="protein sequence ID" value="BDG02095.1"/>
    <property type="molecule type" value="Genomic_DNA"/>
</dbReference>
<dbReference type="GO" id="GO:0008483">
    <property type="term" value="F:transaminase activity"/>
    <property type="evidence" value="ECO:0007669"/>
    <property type="project" value="UniProtKB-KW"/>
</dbReference>
<dbReference type="NCBIfam" id="TIGR01123">
    <property type="entry name" value="ilvE_II"/>
    <property type="match status" value="1"/>
</dbReference>
<evidence type="ECO:0000313" key="19">
    <source>
        <dbReference type="Proteomes" id="UP001162891"/>
    </source>
</evidence>
<evidence type="ECO:0000256" key="1">
    <source>
        <dbReference type="ARBA" id="ARBA00001933"/>
    </source>
</evidence>
<dbReference type="PANTHER" id="PTHR11825:SF44">
    <property type="entry name" value="BRANCHED-CHAIN-AMINO-ACID AMINOTRANSFERASE"/>
    <property type="match status" value="1"/>
</dbReference>
<evidence type="ECO:0000313" key="18">
    <source>
        <dbReference type="EMBL" id="BDG02095.1"/>
    </source>
</evidence>
<dbReference type="CDD" id="cd01557">
    <property type="entry name" value="BCAT_beta_family"/>
    <property type="match status" value="1"/>
</dbReference>
<evidence type="ECO:0000256" key="13">
    <source>
        <dbReference type="ARBA" id="ARBA00048798"/>
    </source>
</evidence>
<evidence type="ECO:0000256" key="5">
    <source>
        <dbReference type="ARBA" id="ARBA00005072"/>
    </source>
</evidence>
<dbReference type="Gene3D" id="3.30.470.10">
    <property type="match status" value="1"/>
</dbReference>
<accession>A0ABM7WRJ6</accession>
<evidence type="ECO:0000256" key="12">
    <source>
        <dbReference type="ARBA" id="ARBA00048212"/>
    </source>
</evidence>
<organism evidence="18 19">
    <name type="scientific">Anaeromyxobacter oryzae</name>
    <dbReference type="NCBI Taxonomy" id="2918170"/>
    <lineage>
        <taxon>Bacteria</taxon>
        <taxon>Pseudomonadati</taxon>
        <taxon>Myxococcota</taxon>
        <taxon>Myxococcia</taxon>
        <taxon>Myxococcales</taxon>
        <taxon>Cystobacterineae</taxon>
        <taxon>Anaeromyxobacteraceae</taxon>
        <taxon>Anaeromyxobacter</taxon>
    </lineage>
</organism>
<evidence type="ECO:0000256" key="4">
    <source>
        <dbReference type="ARBA" id="ARBA00004931"/>
    </source>
</evidence>
<dbReference type="InterPro" id="IPR043132">
    <property type="entry name" value="BCAT-like_C"/>
</dbReference>
<dbReference type="PANTHER" id="PTHR11825">
    <property type="entry name" value="SUBGROUP IIII AMINOTRANSFERASE"/>
    <property type="match status" value="1"/>
</dbReference>
<dbReference type="Gene3D" id="3.20.10.10">
    <property type="entry name" value="D-amino Acid Aminotransferase, subunit A, domain 2"/>
    <property type="match status" value="1"/>
</dbReference>
<keyword evidence="10 16" id="KW-0663">Pyridoxal phosphate</keyword>
<proteinExistence type="inferred from homology"/>
<dbReference type="InterPro" id="IPR001544">
    <property type="entry name" value="Aminotrans_IV"/>
</dbReference>
<evidence type="ECO:0000256" key="7">
    <source>
        <dbReference type="ARBA" id="ARBA00022576"/>
    </source>
</evidence>
<evidence type="ECO:0000256" key="10">
    <source>
        <dbReference type="ARBA" id="ARBA00022898"/>
    </source>
</evidence>
<dbReference type="SUPFAM" id="SSF56752">
    <property type="entry name" value="D-aminoacid aminotransferase-like PLP-dependent enzymes"/>
    <property type="match status" value="1"/>
</dbReference>
<dbReference type="PROSITE" id="PS00770">
    <property type="entry name" value="AA_TRANSFER_CLASS_4"/>
    <property type="match status" value="1"/>
</dbReference>
<dbReference type="Pfam" id="PF01063">
    <property type="entry name" value="Aminotran_4"/>
    <property type="match status" value="1"/>
</dbReference>
<evidence type="ECO:0000256" key="3">
    <source>
        <dbReference type="ARBA" id="ARBA00004824"/>
    </source>
</evidence>
<keyword evidence="7 17" id="KW-0032">Aminotransferase</keyword>
<evidence type="ECO:0000256" key="15">
    <source>
        <dbReference type="RuleBase" id="RU004106"/>
    </source>
</evidence>
<comment type="cofactor">
    <cofactor evidence="1 16">
        <name>pyridoxal 5'-phosphate</name>
        <dbReference type="ChEBI" id="CHEBI:597326"/>
    </cofactor>
</comment>
<evidence type="ECO:0000256" key="17">
    <source>
        <dbReference type="RuleBase" id="RU004517"/>
    </source>
</evidence>
<evidence type="ECO:0000256" key="2">
    <source>
        <dbReference type="ARBA" id="ARBA00003109"/>
    </source>
</evidence>
<evidence type="ECO:0000256" key="14">
    <source>
        <dbReference type="ARBA" id="ARBA00049229"/>
    </source>
</evidence>
<sequence>MAIPVERTRSPKARPAEAELGFGKYFTDHMFRVDWAEGRGWHAPRVVPYGPISLDPAASALHYGQAIFEGLKAFRHPGGMRLFRPGAHLARLTRSAERLCIPPVDEALLLDGVKTLLRTDADWLPGGPGTSLYVRPVVFATEAFLGVRPAKAYTLLAFLSPVAGYFSGPPRPLRIWVERERARAARGGIGGAKAAANYVASLLAAEEAKARGFDQVLWLDGAEHRDLEEIGTMNVFAAIGGTVVTPSLEGTILAGVTRDSVLQVLRGWGVPVEERRIELDELATAHRAGRLAEVFGTGTASVVAPIGEVAWPGEALRLAAPGAESLGERLRAEISGIQRGERPDRLGWLEPV</sequence>
<comment type="catalytic activity">
    <reaction evidence="12 17">
        <text>L-valine + 2-oxoglutarate = 3-methyl-2-oxobutanoate + L-glutamate</text>
        <dbReference type="Rhea" id="RHEA:24813"/>
        <dbReference type="ChEBI" id="CHEBI:11851"/>
        <dbReference type="ChEBI" id="CHEBI:16810"/>
        <dbReference type="ChEBI" id="CHEBI:29985"/>
        <dbReference type="ChEBI" id="CHEBI:57762"/>
        <dbReference type="EC" id="2.6.1.42"/>
    </reaction>
</comment>
<evidence type="ECO:0000256" key="11">
    <source>
        <dbReference type="ARBA" id="ARBA00023304"/>
    </source>
</evidence>
<gene>
    <name evidence="18" type="primary">ilvK</name>
    <name evidence="18" type="ORF">AMOR_10910</name>
</gene>
<keyword evidence="19" id="KW-1185">Reference proteome</keyword>
<dbReference type="InterPro" id="IPR043131">
    <property type="entry name" value="BCAT-like_N"/>
</dbReference>
<evidence type="ECO:0000256" key="16">
    <source>
        <dbReference type="RuleBase" id="RU004516"/>
    </source>
</evidence>
<protein>
    <recommendedName>
        <fullName evidence="17">Branched-chain-amino-acid aminotransferase</fullName>
        <ecNumber evidence="17">2.6.1.42</ecNumber>
    </recommendedName>
</protein>
<keyword evidence="8 17" id="KW-0028">Amino-acid biosynthesis</keyword>
<keyword evidence="11 17" id="KW-0100">Branched-chain amino acid biosynthesis</keyword>
<dbReference type="Proteomes" id="UP001162891">
    <property type="component" value="Chromosome"/>
</dbReference>
<reference evidence="19" key="1">
    <citation type="journal article" date="2022" name="Int. J. Syst. Evol. Microbiol.">
        <title>Anaeromyxobacter oryzae sp. nov., Anaeromyxobacter diazotrophicus sp. nov. and Anaeromyxobacter paludicola sp. nov., isolated from paddy soils.</title>
        <authorList>
            <person name="Itoh H."/>
            <person name="Xu Z."/>
            <person name="Mise K."/>
            <person name="Masuda Y."/>
            <person name="Ushijima N."/>
            <person name="Hayakawa C."/>
            <person name="Shiratori Y."/>
            <person name="Senoo K."/>
        </authorList>
    </citation>
    <scope>NUCLEOTIDE SEQUENCE [LARGE SCALE GENOMIC DNA]</scope>
    <source>
        <strain evidence="19">Red232</strain>
    </source>
</reference>
<dbReference type="NCBIfam" id="NF009897">
    <property type="entry name" value="PRK13357.1"/>
    <property type="match status" value="1"/>
</dbReference>
<name>A0ABM7WRJ6_9BACT</name>
<comment type="pathway">
    <text evidence="5">Amino-acid biosynthesis; L-leucine biosynthesis; L-leucine from 3-methyl-2-oxobutanoate: step 4/4.</text>
</comment>
<evidence type="ECO:0000256" key="6">
    <source>
        <dbReference type="ARBA" id="ARBA00009320"/>
    </source>
</evidence>
<dbReference type="RefSeq" id="WP_248359335.1">
    <property type="nucleotide sequence ID" value="NZ_AP025591.1"/>
</dbReference>
<evidence type="ECO:0000256" key="8">
    <source>
        <dbReference type="ARBA" id="ARBA00022605"/>
    </source>
</evidence>
<dbReference type="PIRSF" id="PIRSF006468">
    <property type="entry name" value="BCAT1"/>
    <property type="match status" value="1"/>
</dbReference>
<dbReference type="InterPro" id="IPR018300">
    <property type="entry name" value="Aminotrans_IV_CS"/>
</dbReference>
<comment type="catalytic activity">
    <reaction evidence="14 17">
        <text>L-leucine + 2-oxoglutarate = 4-methyl-2-oxopentanoate + L-glutamate</text>
        <dbReference type="Rhea" id="RHEA:18321"/>
        <dbReference type="ChEBI" id="CHEBI:16810"/>
        <dbReference type="ChEBI" id="CHEBI:17865"/>
        <dbReference type="ChEBI" id="CHEBI:29985"/>
        <dbReference type="ChEBI" id="CHEBI:57427"/>
        <dbReference type="EC" id="2.6.1.42"/>
    </reaction>
</comment>
<comment type="function">
    <text evidence="2">Acts on leucine, isoleucine and valine.</text>
</comment>
<dbReference type="InterPro" id="IPR033939">
    <property type="entry name" value="BCAT_family"/>
</dbReference>
<dbReference type="EC" id="2.6.1.42" evidence="17"/>
<comment type="pathway">
    <text evidence="4">Amino-acid biosynthesis; L-valine biosynthesis; L-valine from pyruvate: step 4/4.</text>
</comment>
<comment type="pathway">
    <text evidence="3">Amino-acid biosynthesis; L-isoleucine biosynthesis; L-isoleucine from 2-oxobutanoate: step 4/4.</text>
</comment>
<keyword evidence="9 17" id="KW-0808">Transferase</keyword>
<dbReference type="InterPro" id="IPR036038">
    <property type="entry name" value="Aminotransferase-like"/>
</dbReference>
<dbReference type="InterPro" id="IPR005786">
    <property type="entry name" value="B_amino_transII"/>
</dbReference>
<evidence type="ECO:0000256" key="9">
    <source>
        <dbReference type="ARBA" id="ARBA00022679"/>
    </source>
</evidence>
<comment type="similarity">
    <text evidence="6 15">Belongs to the class-IV pyridoxal-phosphate-dependent aminotransferase family.</text>
</comment>